<protein>
    <recommendedName>
        <fullName evidence="4">DUF2029 domain-containing protein</fullName>
    </recommendedName>
</protein>
<feature type="transmembrane region" description="Helical" evidence="1">
    <location>
        <begin position="360"/>
        <end position="380"/>
    </location>
</feature>
<feature type="transmembrane region" description="Helical" evidence="1">
    <location>
        <begin position="261"/>
        <end position="282"/>
    </location>
</feature>
<evidence type="ECO:0008006" key="4">
    <source>
        <dbReference type="Google" id="ProtNLM"/>
    </source>
</evidence>
<feature type="transmembrane region" description="Helical" evidence="1">
    <location>
        <begin position="172"/>
        <end position="190"/>
    </location>
</feature>
<evidence type="ECO:0000313" key="2">
    <source>
        <dbReference type="EMBL" id="TRX01768.1"/>
    </source>
</evidence>
<evidence type="ECO:0000313" key="3">
    <source>
        <dbReference type="Proteomes" id="UP000733744"/>
    </source>
</evidence>
<accession>A0ABY3CF95</accession>
<feature type="transmembrane region" description="Helical" evidence="1">
    <location>
        <begin position="226"/>
        <end position="249"/>
    </location>
</feature>
<keyword evidence="1" id="KW-1133">Transmembrane helix</keyword>
<gene>
    <name evidence="2" type="ORF">EKO24_003270</name>
</gene>
<name>A0ABY3CF95_9GAMM</name>
<comment type="caution">
    <text evidence="2">The sequence shown here is derived from an EMBL/GenBank/DDBJ whole genome shotgun (WGS) entry which is preliminary data.</text>
</comment>
<keyword evidence="1" id="KW-0472">Membrane</keyword>
<evidence type="ECO:0000256" key="1">
    <source>
        <dbReference type="SAM" id="Phobius"/>
    </source>
</evidence>
<sequence>MTKLNAQTKSYAVVGTLSLQLPSGWILQKYLGLAGVTCYFVISSLILFFVTRHILLRGFPKISEAKAILLLALTFFVICSGFSIMYPLANSGVFGPGSDCDDALNIAVAELMQGHYPYYVKTYFNNPISPLPGALLLAIPFVLLGTSAYQNIFWLFVFLLTIKPYLNSWRSCLFFLWATLFLSPAVLFHVFVGNDYLSNSLYILVFSLWMICAVTESGHKESTKLITACLLGIGLSSRANFVLILPLIFSALAQNAGWKPAVKYTCISCAVFILITAPFYFYDPAGFSPLHTINKIKRFRSLLPYSDIVISLTTGLTAVALGYYQSVATGSAIFFRNCAIVLLIPVLASLVLSSLASGKVTLHFAGYGAFFLFFGVLAFWKEIFSPDVHHGIQTEQSQLS</sequence>
<organism evidence="2 3">
    <name type="scientific">Candidatus Methylobacter oryzae</name>
    <dbReference type="NCBI Taxonomy" id="2497749"/>
    <lineage>
        <taxon>Bacteria</taxon>
        <taxon>Pseudomonadati</taxon>
        <taxon>Pseudomonadota</taxon>
        <taxon>Gammaproteobacteria</taxon>
        <taxon>Methylococcales</taxon>
        <taxon>Methylococcaceae</taxon>
        <taxon>Methylobacter</taxon>
    </lineage>
</organism>
<feature type="transmembrane region" description="Helical" evidence="1">
    <location>
        <begin position="196"/>
        <end position="214"/>
    </location>
</feature>
<reference evidence="2 3" key="1">
    <citation type="journal article" date="2019" name="Antonie Van Leeuwenhoek">
        <title>Description of 'Ca. Methylobacter oryzae' KRF1, a novel species from the environmentally important Methylobacter clade 2.</title>
        <authorList>
            <person name="Khatri K."/>
            <person name="Mohite J.A."/>
            <person name="Pandit P.S."/>
            <person name="Bahulikar R."/>
            <person name="Rahalkar M.C."/>
        </authorList>
    </citation>
    <scope>NUCLEOTIDE SEQUENCE [LARGE SCALE GENOMIC DNA]</scope>
    <source>
        <strain evidence="2 3">KRF1</strain>
    </source>
</reference>
<feature type="transmembrane region" description="Helical" evidence="1">
    <location>
        <begin position="30"/>
        <end position="55"/>
    </location>
</feature>
<dbReference type="Proteomes" id="UP000733744">
    <property type="component" value="Unassembled WGS sequence"/>
</dbReference>
<keyword evidence="3" id="KW-1185">Reference proteome</keyword>
<feature type="transmembrane region" description="Helical" evidence="1">
    <location>
        <begin position="333"/>
        <end position="353"/>
    </location>
</feature>
<feature type="transmembrane region" description="Helical" evidence="1">
    <location>
        <begin position="67"/>
        <end position="89"/>
    </location>
</feature>
<proteinExistence type="predicted"/>
<keyword evidence="1" id="KW-0812">Transmembrane</keyword>
<feature type="transmembrane region" description="Helical" evidence="1">
    <location>
        <begin position="134"/>
        <end position="160"/>
    </location>
</feature>
<dbReference type="EMBL" id="RYFG02000018">
    <property type="protein sequence ID" value="TRX01768.1"/>
    <property type="molecule type" value="Genomic_DNA"/>
</dbReference>
<feature type="transmembrane region" description="Helical" evidence="1">
    <location>
        <begin position="302"/>
        <end position="321"/>
    </location>
</feature>